<evidence type="ECO:0000313" key="1">
    <source>
        <dbReference type="EMBL" id="GFS62396.1"/>
    </source>
</evidence>
<sequence length="85" mass="9524">MLRLQFRAFSKTSETEPFFLMDSDLTRAAVVVSDNTGDVSVTTDDVSNIIFGTKLMAPREVTRLNNSFATFLNYKNKKQLSSTHG</sequence>
<name>A0A8X6JVV0_NEPPI</name>
<evidence type="ECO:0000313" key="2">
    <source>
        <dbReference type="Proteomes" id="UP000887013"/>
    </source>
</evidence>
<keyword evidence="2" id="KW-1185">Reference proteome</keyword>
<dbReference type="Proteomes" id="UP000887013">
    <property type="component" value="Unassembled WGS sequence"/>
</dbReference>
<dbReference type="EMBL" id="BMAW01047722">
    <property type="protein sequence ID" value="GFS62396.1"/>
    <property type="molecule type" value="Genomic_DNA"/>
</dbReference>
<proteinExistence type="predicted"/>
<accession>A0A8X6JVV0</accession>
<dbReference type="AlphaFoldDB" id="A0A8X6JVV0"/>
<protein>
    <submittedName>
        <fullName evidence="1">Uncharacterized protein</fullName>
    </submittedName>
</protein>
<gene>
    <name evidence="1" type="ORF">NPIL_12481</name>
</gene>
<organism evidence="1 2">
    <name type="scientific">Nephila pilipes</name>
    <name type="common">Giant wood spider</name>
    <name type="synonym">Nephila maculata</name>
    <dbReference type="NCBI Taxonomy" id="299642"/>
    <lineage>
        <taxon>Eukaryota</taxon>
        <taxon>Metazoa</taxon>
        <taxon>Ecdysozoa</taxon>
        <taxon>Arthropoda</taxon>
        <taxon>Chelicerata</taxon>
        <taxon>Arachnida</taxon>
        <taxon>Araneae</taxon>
        <taxon>Araneomorphae</taxon>
        <taxon>Entelegynae</taxon>
        <taxon>Araneoidea</taxon>
        <taxon>Nephilidae</taxon>
        <taxon>Nephila</taxon>
    </lineage>
</organism>
<comment type="caution">
    <text evidence="1">The sequence shown here is derived from an EMBL/GenBank/DDBJ whole genome shotgun (WGS) entry which is preliminary data.</text>
</comment>
<reference evidence="1" key="1">
    <citation type="submission" date="2020-08" db="EMBL/GenBank/DDBJ databases">
        <title>Multicomponent nature underlies the extraordinary mechanical properties of spider dragline silk.</title>
        <authorList>
            <person name="Kono N."/>
            <person name="Nakamura H."/>
            <person name="Mori M."/>
            <person name="Yoshida Y."/>
            <person name="Ohtoshi R."/>
            <person name="Malay A.D."/>
            <person name="Moran D.A.P."/>
            <person name="Tomita M."/>
            <person name="Numata K."/>
            <person name="Arakawa K."/>
        </authorList>
    </citation>
    <scope>NUCLEOTIDE SEQUENCE</scope>
</reference>